<evidence type="ECO:0000313" key="1">
    <source>
        <dbReference type="EMBL" id="AWC94435.1"/>
    </source>
</evidence>
<proteinExistence type="predicted"/>
<evidence type="ECO:0000313" key="2">
    <source>
        <dbReference type="Proteomes" id="UP000244682"/>
    </source>
</evidence>
<dbReference type="AlphaFoldDB" id="A0AAU8ZNL8"/>
<sequence length="110" mass="12530">MENANPRKSFNRFVSNHLMATAHQALRSTTQTVVAKLLGVHDSTVLRRTEKLPEICETLAAAGITDFVLPGEKKISEEEYRFLWKQIAEFSLWKTGGFHESNGVHQEEHH</sequence>
<protein>
    <recommendedName>
        <fullName evidence="3">Bacteriophage CII protein</fullName>
    </recommendedName>
</protein>
<dbReference type="RefSeq" id="WP_036412777.1">
    <property type="nucleotide sequence ID" value="NZ_CAXOHU010000002.1"/>
</dbReference>
<gene>
    <name evidence="1" type="ORF">AM380_12640</name>
</gene>
<dbReference type="GO" id="GO:0003677">
    <property type="term" value="F:DNA binding"/>
    <property type="evidence" value="ECO:0007669"/>
    <property type="project" value="InterPro"/>
</dbReference>
<accession>A0AAU8ZNL8</accession>
<dbReference type="Proteomes" id="UP000244682">
    <property type="component" value="Chromosome"/>
</dbReference>
<name>A0AAU8ZNL8_MORMO</name>
<dbReference type="EMBL" id="CP028956">
    <property type="protein sequence ID" value="AWC94435.1"/>
    <property type="molecule type" value="Genomic_DNA"/>
</dbReference>
<reference evidence="1 2" key="1">
    <citation type="submission" date="2018-04" db="EMBL/GenBank/DDBJ databases">
        <title>Whole genome sequencing of Morganella morganii AR_0133.</title>
        <authorList>
            <person name="Conlan S."/>
            <person name="Thomas P.J."/>
            <person name="Mullikin J."/>
            <person name="Frank K.M."/>
            <person name="Segre J.A."/>
        </authorList>
    </citation>
    <scope>NUCLEOTIDE SEQUENCE [LARGE SCALE GENOMIC DNA]</scope>
    <source>
        <strain evidence="1 2">AR_0133</strain>
    </source>
</reference>
<dbReference type="InterPro" id="IPR010982">
    <property type="entry name" value="Lambda_DNA-bd_dom_sf"/>
</dbReference>
<evidence type="ECO:0008006" key="3">
    <source>
        <dbReference type="Google" id="ProtNLM"/>
    </source>
</evidence>
<organism evidence="1 2">
    <name type="scientific">Morganella morganii</name>
    <name type="common">Proteus morganii</name>
    <dbReference type="NCBI Taxonomy" id="582"/>
    <lineage>
        <taxon>Bacteria</taxon>
        <taxon>Pseudomonadati</taxon>
        <taxon>Pseudomonadota</taxon>
        <taxon>Gammaproteobacteria</taxon>
        <taxon>Enterobacterales</taxon>
        <taxon>Morganellaceae</taxon>
        <taxon>Morganella</taxon>
    </lineage>
</organism>
<dbReference type="Gene3D" id="1.10.260.40">
    <property type="entry name" value="lambda repressor-like DNA-binding domains"/>
    <property type="match status" value="1"/>
</dbReference>